<proteinExistence type="predicted"/>
<name>A0A8F4QKT4_9BURK</name>
<protein>
    <submittedName>
        <fullName evidence="1">Uncharacterized protein</fullName>
    </submittedName>
</protein>
<gene>
    <name evidence="1" type="ORF">BJG93_35735</name>
</gene>
<keyword evidence="2" id="KW-1185">Reference proteome</keyword>
<organism evidence="1 2">
    <name type="scientific">Paraburkholderia sprentiae WSM5005</name>
    <dbReference type="NCBI Taxonomy" id="754502"/>
    <lineage>
        <taxon>Bacteria</taxon>
        <taxon>Pseudomonadati</taxon>
        <taxon>Pseudomonadota</taxon>
        <taxon>Betaproteobacteria</taxon>
        <taxon>Burkholderiales</taxon>
        <taxon>Burkholderiaceae</taxon>
        <taxon>Paraburkholderia</taxon>
    </lineage>
</organism>
<dbReference type="EMBL" id="CP017562">
    <property type="protein sequence ID" value="QXE07323.1"/>
    <property type="molecule type" value="Genomic_DNA"/>
</dbReference>
<sequence length="48" mass="5108">MRSCADPKRAQAAPYLARLALLCLTELDDPRRALSLIEAAQLPAAATA</sequence>
<dbReference type="RefSeq" id="WP_154671685.1">
    <property type="nucleotide sequence ID" value="NZ_CP017562.2"/>
</dbReference>
<dbReference type="AlphaFoldDB" id="A0A8F4QKT4"/>
<reference evidence="1" key="1">
    <citation type="submission" date="2016-09" db="EMBL/GenBank/DDBJ databases">
        <title>The Complete Genome of Burkholderia sprentiae wsm5005.</title>
        <authorList>
            <person name="De Meyer S."/>
            <person name="Wang P."/>
            <person name="Terpolilli J."/>
        </authorList>
    </citation>
    <scope>NUCLEOTIDE SEQUENCE [LARGE SCALE GENOMIC DNA]</scope>
    <source>
        <strain evidence="1">WSM5005</strain>
    </source>
</reference>
<dbReference type="KEGG" id="pspw:BJG93_35735"/>
<accession>A0A8F4QKT4</accession>
<dbReference type="Proteomes" id="UP000179860">
    <property type="component" value="Chromosome 2"/>
</dbReference>
<evidence type="ECO:0000313" key="2">
    <source>
        <dbReference type="Proteomes" id="UP000179860"/>
    </source>
</evidence>
<evidence type="ECO:0000313" key="1">
    <source>
        <dbReference type="EMBL" id="QXE07323.1"/>
    </source>
</evidence>